<evidence type="ECO:0000313" key="1">
    <source>
        <dbReference type="EMBL" id="MBC2669661.1"/>
    </source>
</evidence>
<dbReference type="Proteomes" id="UP000551327">
    <property type="component" value="Unassembled WGS sequence"/>
</dbReference>
<dbReference type="EMBL" id="JACLAX010000010">
    <property type="protein sequence ID" value="MBC2669661.1"/>
    <property type="molecule type" value="Genomic_DNA"/>
</dbReference>
<sequence length="233" mass="24288">MNGKERPTDQDAQQARLSAWLDGELDKEGADSMSALISTDESLAGRAERMQRIDALVRAAVPEEDVPAELLQRLGLAPSTPTTEVVDLAVARRERSLSATPAAAQRQWSGPALWRIAAQVLVIGGVGLGAALWLTPGEHQAEPAAAYRTLSNAPRAAQSAAPVVNAVIVFANGTDSAAVQQLAATAGARLVGPPNGAGAWKASIAPGRRDAVLDALRRDRRVTMAEPLDGATP</sequence>
<dbReference type="AlphaFoldDB" id="A0A7X1FZ90"/>
<organism evidence="1 2">
    <name type="scientific">Novosphingobium piscinae</name>
    <dbReference type="NCBI Taxonomy" id="1507448"/>
    <lineage>
        <taxon>Bacteria</taxon>
        <taxon>Pseudomonadati</taxon>
        <taxon>Pseudomonadota</taxon>
        <taxon>Alphaproteobacteria</taxon>
        <taxon>Sphingomonadales</taxon>
        <taxon>Sphingomonadaceae</taxon>
        <taxon>Novosphingobium</taxon>
    </lineage>
</organism>
<comment type="caution">
    <text evidence="1">The sequence shown here is derived from an EMBL/GenBank/DDBJ whole genome shotgun (WGS) entry which is preliminary data.</text>
</comment>
<protein>
    <recommendedName>
        <fullName evidence="3">Anti-sigma factor</fullName>
    </recommendedName>
</protein>
<dbReference type="RefSeq" id="WP_185679529.1">
    <property type="nucleotide sequence ID" value="NZ_JACLAX010000010.1"/>
</dbReference>
<evidence type="ECO:0008006" key="3">
    <source>
        <dbReference type="Google" id="ProtNLM"/>
    </source>
</evidence>
<evidence type="ECO:0000313" key="2">
    <source>
        <dbReference type="Proteomes" id="UP000551327"/>
    </source>
</evidence>
<name>A0A7X1FZ90_9SPHN</name>
<proteinExistence type="predicted"/>
<gene>
    <name evidence="1" type="ORF">H7F53_10950</name>
</gene>
<keyword evidence="2" id="KW-1185">Reference proteome</keyword>
<accession>A0A7X1FZ90</accession>
<reference evidence="1 2" key="1">
    <citation type="submission" date="2020-08" db="EMBL/GenBank/DDBJ databases">
        <title>The genome sequence of type strain Novosphingobium piscinae KCTC 42194.</title>
        <authorList>
            <person name="Liu Y."/>
        </authorList>
    </citation>
    <scope>NUCLEOTIDE SEQUENCE [LARGE SCALE GENOMIC DNA]</scope>
    <source>
        <strain evidence="1 2">KCTC 42194</strain>
    </source>
</reference>